<dbReference type="PROSITE" id="PS51257">
    <property type="entry name" value="PROKAR_LIPOPROTEIN"/>
    <property type="match status" value="1"/>
</dbReference>
<reference evidence="7 9" key="2">
    <citation type="submission" date="2015-06" db="EMBL/GenBank/DDBJ databases">
        <title>Genome sequencing project of Bacillus galactosidilyticus PL133.</title>
        <authorList>
            <person name="Gaiero J."/>
            <person name="Nicol R."/>
            <person name="Habash M."/>
        </authorList>
    </citation>
    <scope>NUCLEOTIDE SEQUENCE [LARGE SCALE GENOMIC DNA]</scope>
    <source>
        <strain evidence="7 9">PL133</strain>
    </source>
</reference>
<evidence type="ECO:0000256" key="4">
    <source>
        <dbReference type="ARBA" id="ARBA00023139"/>
    </source>
</evidence>
<evidence type="ECO:0000313" key="9">
    <source>
        <dbReference type="Proteomes" id="UP000053881"/>
    </source>
</evidence>
<dbReference type="InterPro" id="IPR050490">
    <property type="entry name" value="Bact_solute-bd_prot1"/>
</dbReference>
<dbReference type="SUPFAM" id="SSF53850">
    <property type="entry name" value="Periplasmic binding protein-like II"/>
    <property type="match status" value="1"/>
</dbReference>
<keyword evidence="2 6" id="KW-0732">Signal</keyword>
<keyword evidence="3" id="KW-0472">Membrane</keyword>
<dbReference type="EMBL" id="LDJR01000045">
    <property type="protein sequence ID" value="OAK71398.1"/>
    <property type="molecule type" value="Genomic_DNA"/>
</dbReference>
<evidence type="ECO:0000256" key="3">
    <source>
        <dbReference type="ARBA" id="ARBA00023136"/>
    </source>
</evidence>
<evidence type="ECO:0000256" key="6">
    <source>
        <dbReference type="SAM" id="SignalP"/>
    </source>
</evidence>
<evidence type="ECO:0000256" key="5">
    <source>
        <dbReference type="ARBA" id="ARBA00023288"/>
    </source>
</evidence>
<dbReference type="PANTHER" id="PTHR43649">
    <property type="entry name" value="ARABINOSE-BINDING PROTEIN-RELATED"/>
    <property type="match status" value="1"/>
</dbReference>
<dbReference type="AlphaFoldDB" id="A0A0Q9Y4C6"/>
<dbReference type="OrthoDB" id="9795467at2"/>
<keyword evidence="10" id="KW-1185">Reference proteome</keyword>
<proteinExistence type="predicted"/>
<evidence type="ECO:0000313" key="10">
    <source>
        <dbReference type="Proteomes" id="UP000077881"/>
    </source>
</evidence>
<feature type="signal peptide" evidence="6">
    <location>
        <begin position="1"/>
        <end position="25"/>
    </location>
</feature>
<keyword evidence="4" id="KW-0564">Palmitate</keyword>
<dbReference type="PATRIC" id="fig|217031.4.peg.5183"/>
<accession>A0A0Q9Y4C6</accession>
<dbReference type="Pfam" id="PF01547">
    <property type="entry name" value="SBP_bac_1"/>
    <property type="match status" value="1"/>
</dbReference>
<dbReference type="Gene3D" id="3.40.190.10">
    <property type="entry name" value="Periplasmic binding protein-like II"/>
    <property type="match status" value="1"/>
</dbReference>
<keyword evidence="5" id="KW-0449">Lipoprotein</keyword>
<dbReference type="InterPro" id="IPR006059">
    <property type="entry name" value="SBP"/>
</dbReference>
<evidence type="ECO:0000256" key="1">
    <source>
        <dbReference type="ARBA" id="ARBA00022475"/>
    </source>
</evidence>
<name>A0A0Q9Y4C6_9BACI</name>
<evidence type="ECO:0000313" key="8">
    <source>
        <dbReference type="EMBL" id="OAK71398.1"/>
    </source>
</evidence>
<comment type="caution">
    <text evidence="7">The sequence shown here is derived from an EMBL/GenBank/DDBJ whole genome shotgun (WGS) entry which is preliminary data.</text>
</comment>
<organism evidence="7 9">
    <name type="scientific">Lederbergia galactosidilytica</name>
    <dbReference type="NCBI Taxonomy" id="217031"/>
    <lineage>
        <taxon>Bacteria</taxon>
        <taxon>Bacillati</taxon>
        <taxon>Bacillota</taxon>
        <taxon>Bacilli</taxon>
        <taxon>Bacillales</taxon>
        <taxon>Bacillaceae</taxon>
        <taxon>Lederbergia</taxon>
    </lineage>
</organism>
<sequence length="432" mass="49537">MLKFILNSRISLLFSLFLCCLFVFSGCTSKEKEEVSNDGEPEPITLKIHFGEDENFIQSFIKPAEEKYPHITFEHVEGSYEELNAAGSTPDILFHWNKGGLADVEEYELAYDMTDLIEQSGFDISRFDPNHLAEWQAAANGETWALPIMTSRFALMYNKDIFDLFGVEYPKDGMNWEEVVDLAEKVTGERNGTEYQGLYMPKHEAPIFWTVGNLVDPETDEPIWPEDEQIREYFSLYKRAYSIPGNPYIPEHWEEGGWVELFEQGKLAMAAQFFGAPNPEANINWDIATYPEPENGVPSRGWALGISATSKHKEDIMKVFDLWFSDEQLLNNTFIRGPLYVPYLHLYEDGSALEKAIERDGEIWENRNMDALYSLPVADPPQETSDYNEGAMGAIDGALYELVTEDQIDLNTLLREKYEAEQNRIKDEKGKK</sequence>
<protein>
    <submittedName>
        <fullName evidence="7">Uncharacterized protein</fullName>
    </submittedName>
</protein>
<dbReference type="STRING" id="217031.ABB05_10515"/>
<reference evidence="8 10" key="1">
    <citation type="submission" date="2015-05" db="EMBL/GenBank/DDBJ databases">
        <title>Comparison of genome.</title>
        <authorList>
            <person name="Zheng Z."/>
            <person name="Sun M."/>
        </authorList>
    </citation>
    <scope>NUCLEOTIDE SEQUENCE [LARGE SCALE GENOMIC DNA]</scope>
    <source>
        <strain evidence="8 10">G25-74</strain>
    </source>
</reference>
<keyword evidence="1" id="KW-1003">Cell membrane</keyword>
<evidence type="ECO:0000256" key="2">
    <source>
        <dbReference type="ARBA" id="ARBA00022729"/>
    </source>
</evidence>
<evidence type="ECO:0000313" key="7">
    <source>
        <dbReference type="EMBL" id="KRG11742.1"/>
    </source>
</evidence>
<dbReference type="Proteomes" id="UP000053881">
    <property type="component" value="Unassembled WGS sequence"/>
</dbReference>
<dbReference type="Proteomes" id="UP000077881">
    <property type="component" value="Unassembled WGS sequence"/>
</dbReference>
<dbReference type="PANTHER" id="PTHR43649:SF33">
    <property type="entry name" value="POLYGALACTURONAN_RHAMNOGALACTURONAN-BINDING PROTEIN YTCQ"/>
    <property type="match status" value="1"/>
</dbReference>
<dbReference type="RefSeq" id="WP_057995263.1">
    <property type="nucleotide sequence ID" value="NZ_LDJR01000045.1"/>
</dbReference>
<dbReference type="EMBL" id="LGPB01000113">
    <property type="protein sequence ID" value="KRG11742.1"/>
    <property type="molecule type" value="Genomic_DNA"/>
</dbReference>
<gene>
    <name evidence="8" type="ORF">ABB05_10515</name>
    <name evidence="7" type="ORF">ACA29_15295</name>
</gene>
<feature type="chain" id="PRO_5038210617" evidence="6">
    <location>
        <begin position="26"/>
        <end position="432"/>
    </location>
</feature>